<feature type="compositionally biased region" description="Acidic residues" evidence="4">
    <location>
        <begin position="53"/>
        <end position="63"/>
    </location>
</feature>
<dbReference type="RefSeq" id="XP_007773059.1">
    <property type="nucleotide sequence ID" value="XM_007774869.1"/>
</dbReference>
<feature type="compositionally biased region" description="Basic residues" evidence="4">
    <location>
        <begin position="1"/>
        <end position="12"/>
    </location>
</feature>
<dbReference type="Proteomes" id="UP000053558">
    <property type="component" value="Unassembled WGS sequence"/>
</dbReference>
<feature type="region of interest" description="Disordered" evidence="4">
    <location>
        <begin position="161"/>
        <end position="180"/>
    </location>
</feature>
<gene>
    <name evidence="5" type="ORF">CONPUDRAFT_110290</name>
</gene>
<dbReference type="GeneID" id="19198821"/>
<evidence type="ECO:0000256" key="3">
    <source>
        <dbReference type="ARBA" id="ARBA00023242"/>
    </source>
</evidence>
<dbReference type="PANTHER" id="PTHR12687:SF4">
    <property type="entry name" value="NUCLEOLAR COMPLEX PROTEIN 2 HOMOLOG"/>
    <property type="match status" value="1"/>
</dbReference>
<keyword evidence="3" id="KW-0539">Nucleus</keyword>
<dbReference type="SUPFAM" id="SSF48371">
    <property type="entry name" value="ARM repeat"/>
    <property type="match status" value="1"/>
</dbReference>
<dbReference type="InterPro" id="IPR016024">
    <property type="entry name" value="ARM-type_fold"/>
</dbReference>
<dbReference type="AlphaFoldDB" id="A0A5M3MCA2"/>
<evidence type="ECO:0000256" key="1">
    <source>
        <dbReference type="ARBA" id="ARBA00004123"/>
    </source>
</evidence>
<dbReference type="GO" id="GO:0042273">
    <property type="term" value="P:ribosomal large subunit biogenesis"/>
    <property type="evidence" value="ECO:0007669"/>
    <property type="project" value="TreeGrafter"/>
</dbReference>
<dbReference type="Pfam" id="PF03715">
    <property type="entry name" value="Noc2"/>
    <property type="match status" value="1"/>
</dbReference>
<dbReference type="GO" id="GO:0030690">
    <property type="term" value="C:Noc1p-Noc2p complex"/>
    <property type="evidence" value="ECO:0007669"/>
    <property type="project" value="TreeGrafter"/>
</dbReference>
<evidence type="ECO:0000256" key="2">
    <source>
        <dbReference type="ARBA" id="ARBA00005907"/>
    </source>
</evidence>
<evidence type="ECO:0000313" key="6">
    <source>
        <dbReference type="Proteomes" id="UP000053558"/>
    </source>
</evidence>
<protein>
    <submittedName>
        <fullName evidence="5">Noc2-domain-containing protein</fullName>
    </submittedName>
</protein>
<dbReference type="GO" id="GO:0005730">
    <property type="term" value="C:nucleolus"/>
    <property type="evidence" value="ECO:0007669"/>
    <property type="project" value="TreeGrafter"/>
</dbReference>
<dbReference type="KEGG" id="cput:CONPUDRAFT_110290"/>
<dbReference type="OrthoDB" id="10266662at2759"/>
<dbReference type="GO" id="GO:0005654">
    <property type="term" value="C:nucleoplasm"/>
    <property type="evidence" value="ECO:0007669"/>
    <property type="project" value="TreeGrafter"/>
</dbReference>
<dbReference type="EMBL" id="JH711585">
    <property type="protein sequence ID" value="EIW76677.1"/>
    <property type="molecule type" value="Genomic_DNA"/>
</dbReference>
<name>A0A5M3MCA2_CONPW</name>
<evidence type="ECO:0000256" key="4">
    <source>
        <dbReference type="SAM" id="MobiDB-lite"/>
    </source>
</evidence>
<evidence type="ECO:0000313" key="5">
    <source>
        <dbReference type="EMBL" id="EIW76677.1"/>
    </source>
</evidence>
<feature type="region of interest" description="Disordered" evidence="4">
    <location>
        <begin position="1"/>
        <end position="121"/>
    </location>
</feature>
<dbReference type="OMA" id="GCLRYYL"/>
<sequence length="699" mass="78313">MGKAAKSTRKFKASGQLKKTIEIRKKAQAHKKKIESRRGAKGKNKPAPVNSEDGTDNEEEGEPQQENGKKGGKSAKGMSVDDFLGADFMDEDGDDDEADGSDADDDEDLEDIPDDQSFASVDDLEDEGQAHMFELSKLAEQDPEFYKYLQENDRELLEFDPEGADQEDEGEDEDEEMGDAEDEKLPVLTLKLLRSWQKLLIEQRSLKVLRKLLIAFRSAARTEDEDQGAVWSIDNAEVYSKLVSTALRYTPVVLEHHAPYKTLANGKFKPPTQTTKQKTLSKLVLSYFYNIIHVLSQLTDNDTLTLAITESAKLLPYVITSRKAVKLYLKKCLELWSTADDHVRIAAFSAIRRLASSSDDSIMDMVLKGTYLELVRSCKSTTAHKLPFINLMKNCAAELFCIDHASSYQLAFGYIRQLAIHLRNSMKNKTKEAYKQVYNWQYVHCVDFWTLVLSKACNAQTFAERGGEESELKALVYPLVQVSLGAMKLVSNSRTYPFHIHISRSMLHLTQHTRTFIPLSPYLVPILTGTLSSSSKPKSSTLRPLEFDTNIRAPSQYLKTKVYTEGLVEEACFVLAEWLSSPSIQGSVAFPEIVVPVVVALRKGLKTAKSKSKGAGGKETGIVKNLVERIEESSRWVEQARKGLTFGPGKMGDVEAWEAEVKVANSPLGKYVGVQRKAREKKSRLVEKARKGEDEILDE</sequence>
<feature type="compositionally biased region" description="Acidic residues" evidence="4">
    <location>
        <begin position="88"/>
        <end position="114"/>
    </location>
</feature>
<keyword evidence="6" id="KW-1185">Reference proteome</keyword>
<reference evidence="6" key="1">
    <citation type="journal article" date="2012" name="Science">
        <title>The Paleozoic origin of enzymatic lignin decomposition reconstructed from 31 fungal genomes.</title>
        <authorList>
            <person name="Floudas D."/>
            <person name="Binder M."/>
            <person name="Riley R."/>
            <person name="Barry K."/>
            <person name="Blanchette R.A."/>
            <person name="Henrissat B."/>
            <person name="Martinez A.T."/>
            <person name="Otillar R."/>
            <person name="Spatafora J.W."/>
            <person name="Yadav J.S."/>
            <person name="Aerts A."/>
            <person name="Benoit I."/>
            <person name="Boyd A."/>
            <person name="Carlson A."/>
            <person name="Copeland A."/>
            <person name="Coutinho P.M."/>
            <person name="de Vries R.P."/>
            <person name="Ferreira P."/>
            <person name="Findley K."/>
            <person name="Foster B."/>
            <person name="Gaskell J."/>
            <person name="Glotzer D."/>
            <person name="Gorecki P."/>
            <person name="Heitman J."/>
            <person name="Hesse C."/>
            <person name="Hori C."/>
            <person name="Igarashi K."/>
            <person name="Jurgens J.A."/>
            <person name="Kallen N."/>
            <person name="Kersten P."/>
            <person name="Kohler A."/>
            <person name="Kuees U."/>
            <person name="Kumar T.K.A."/>
            <person name="Kuo A."/>
            <person name="LaButti K."/>
            <person name="Larrondo L.F."/>
            <person name="Lindquist E."/>
            <person name="Ling A."/>
            <person name="Lombard V."/>
            <person name="Lucas S."/>
            <person name="Lundell T."/>
            <person name="Martin R."/>
            <person name="McLaughlin D.J."/>
            <person name="Morgenstern I."/>
            <person name="Morin E."/>
            <person name="Murat C."/>
            <person name="Nagy L.G."/>
            <person name="Nolan M."/>
            <person name="Ohm R.A."/>
            <person name="Patyshakuliyeva A."/>
            <person name="Rokas A."/>
            <person name="Ruiz-Duenas F.J."/>
            <person name="Sabat G."/>
            <person name="Salamov A."/>
            <person name="Samejima M."/>
            <person name="Schmutz J."/>
            <person name="Slot J.C."/>
            <person name="St John F."/>
            <person name="Stenlid J."/>
            <person name="Sun H."/>
            <person name="Sun S."/>
            <person name="Syed K."/>
            <person name="Tsang A."/>
            <person name="Wiebenga A."/>
            <person name="Young D."/>
            <person name="Pisabarro A."/>
            <person name="Eastwood D.C."/>
            <person name="Martin F."/>
            <person name="Cullen D."/>
            <person name="Grigoriev I.V."/>
            <person name="Hibbett D.S."/>
        </authorList>
    </citation>
    <scope>NUCLEOTIDE SEQUENCE [LARGE SCALE GENOMIC DNA]</scope>
    <source>
        <strain evidence="6">RWD-64-598 SS2</strain>
    </source>
</reference>
<dbReference type="PANTHER" id="PTHR12687">
    <property type="entry name" value="NUCLEOLAR COMPLEX 2 AND RAD4-RELATED"/>
    <property type="match status" value="1"/>
</dbReference>
<proteinExistence type="inferred from homology"/>
<dbReference type="InterPro" id="IPR005343">
    <property type="entry name" value="Noc2"/>
</dbReference>
<accession>A0A5M3MCA2</accession>
<feature type="compositionally biased region" description="Basic residues" evidence="4">
    <location>
        <begin position="26"/>
        <end position="44"/>
    </location>
</feature>
<organism evidence="5 6">
    <name type="scientific">Coniophora puteana (strain RWD-64-598)</name>
    <name type="common">Brown rot fungus</name>
    <dbReference type="NCBI Taxonomy" id="741705"/>
    <lineage>
        <taxon>Eukaryota</taxon>
        <taxon>Fungi</taxon>
        <taxon>Dikarya</taxon>
        <taxon>Basidiomycota</taxon>
        <taxon>Agaricomycotina</taxon>
        <taxon>Agaricomycetes</taxon>
        <taxon>Agaricomycetidae</taxon>
        <taxon>Boletales</taxon>
        <taxon>Coniophorineae</taxon>
        <taxon>Coniophoraceae</taxon>
        <taxon>Coniophora</taxon>
    </lineage>
</organism>
<comment type="similarity">
    <text evidence="2">Belongs to the NOC2 family.</text>
</comment>
<dbReference type="GO" id="GO:0030691">
    <property type="term" value="C:Noc2p-Noc3p complex"/>
    <property type="evidence" value="ECO:0007669"/>
    <property type="project" value="TreeGrafter"/>
</dbReference>
<comment type="caution">
    <text evidence="5">The sequence shown here is derived from an EMBL/GenBank/DDBJ whole genome shotgun (WGS) entry which is preliminary data.</text>
</comment>
<comment type="subcellular location">
    <subcellularLocation>
        <location evidence="1">Nucleus</location>
    </subcellularLocation>
</comment>